<evidence type="ECO:0000256" key="8">
    <source>
        <dbReference type="ARBA" id="ARBA00023065"/>
    </source>
</evidence>
<feature type="chain" id="PRO_5045123398" description="ATP synthase subunit a" evidence="13">
    <location>
        <begin position="21"/>
        <end position="377"/>
    </location>
</feature>
<evidence type="ECO:0000313" key="15">
    <source>
        <dbReference type="Proteomes" id="UP000620064"/>
    </source>
</evidence>
<evidence type="ECO:0000256" key="12">
    <source>
        <dbReference type="RuleBase" id="RU000483"/>
    </source>
</evidence>
<sequence>MLKKTALIISTIFTLTFAFANQETPVAEAHSTEAHAEAKPLSEKEKIAEENKEFIQHHLLDAHDFTIMVDVDGHHIGFPLPVIIYDGGFHFFMSNKNNFSHVNNEGKSAENIVESNGNYYRLFHEKIYKTDASGDLKLDAHHHPTVEKVLDLSITKSVLMILFVSILMLVIFGGMAKSYKKSLVPSGAAKIFEPLIIFIRDDIAIPNIGHKYRRYMGYLLTVFFFILFLNVIGLMPFGVNVTGNITITFFLAIFTYLITNISANKDYWKHIFWMPGVPFPMQLILLPIELLGTLTKPFALMIRLFANMSAGHIVVMSLIGLIYYFKNVVAGVSFPLLALVIYVLEVLVAFLQAYIFTMLSALFIGMAVQDHEHEHAH</sequence>
<evidence type="ECO:0000256" key="11">
    <source>
        <dbReference type="HAMAP-Rule" id="MF_01393"/>
    </source>
</evidence>
<evidence type="ECO:0000256" key="9">
    <source>
        <dbReference type="ARBA" id="ARBA00023136"/>
    </source>
</evidence>
<dbReference type="EMBL" id="BMLV01000004">
    <property type="protein sequence ID" value="GGP05144.1"/>
    <property type="molecule type" value="Genomic_DNA"/>
</dbReference>
<feature type="transmembrane region" description="Helical" evidence="11">
    <location>
        <begin position="300"/>
        <end position="324"/>
    </location>
</feature>
<keyword evidence="11" id="KW-1003">Cell membrane</keyword>
<evidence type="ECO:0000256" key="1">
    <source>
        <dbReference type="ARBA" id="ARBA00004141"/>
    </source>
</evidence>
<dbReference type="PRINTS" id="PR00123">
    <property type="entry name" value="ATPASEA"/>
</dbReference>
<dbReference type="Gene3D" id="1.20.120.220">
    <property type="entry name" value="ATP synthase, F0 complex, subunit A"/>
    <property type="match status" value="1"/>
</dbReference>
<feature type="transmembrane region" description="Helical" evidence="11">
    <location>
        <begin position="271"/>
        <end position="288"/>
    </location>
</feature>
<dbReference type="PANTHER" id="PTHR11410">
    <property type="entry name" value="ATP SYNTHASE SUBUNIT A"/>
    <property type="match status" value="1"/>
</dbReference>
<feature type="transmembrane region" description="Helical" evidence="11">
    <location>
        <begin position="336"/>
        <end position="364"/>
    </location>
</feature>
<dbReference type="HAMAP" id="MF_01393">
    <property type="entry name" value="ATP_synth_a_bact"/>
    <property type="match status" value="1"/>
</dbReference>
<evidence type="ECO:0000313" key="14">
    <source>
        <dbReference type="EMBL" id="GGP05144.1"/>
    </source>
</evidence>
<comment type="function">
    <text evidence="11 12">Key component of the proton channel; it plays a direct role in the translocation of protons across the membrane.</text>
</comment>
<dbReference type="SUPFAM" id="SSF81336">
    <property type="entry name" value="F1F0 ATP synthase subunit A"/>
    <property type="match status" value="1"/>
</dbReference>
<dbReference type="InterPro" id="IPR045083">
    <property type="entry name" value="ATP_synth_F0_asu_bact/mt"/>
</dbReference>
<keyword evidence="4 11" id="KW-0138">CF(0)</keyword>
<dbReference type="CDD" id="cd00310">
    <property type="entry name" value="ATP-synt_Fo_a_6"/>
    <property type="match status" value="1"/>
</dbReference>
<name>A0ABQ2NL07_9FLAO</name>
<feature type="signal peptide" evidence="13">
    <location>
        <begin position="1"/>
        <end position="20"/>
    </location>
</feature>
<dbReference type="Proteomes" id="UP000620064">
    <property type="component" value="Unassembled WGS sequence"/>
</dbReference>
<dbReference type="NCBIfam" id="TIGR01131">
    <property type="entry name" value="ATP_synt_6_or_A"/>
    <property type="match status" value="1"/>
</dbReference>
<keyword evidence="15" id="KW-1185">Reference proteome</keyword>
<dbReference type="PANTHER" id="PTHR11410:SF0">
    <property type="entry name" value="ATP SYNTHASE SUBUNIT A"/>
    <property type="match status" value="1"/>
</dbReference>
<dbReference type="InterPro" id="IPR035908">
    <property type="entry name" value="F0_ATP_A_sf"/>
</dbReference>
<evidence type="ECO:0000256" key="5">
    <source>
        <dbReference type="ARBA" id="ARBA00022692"/>
    </source>
</evidence>
<keyword evidence="3 11" id="KW-0813">Transport</keyword>
<comment type="similarity">
    <text evidence="2 11 12">Belongs to the ATPase A chain family.</text>
</comment>
<gene>
    <name evidence="11 14" type="primary">atpB</name>
    <name evidence="14" type="ORF">GCM10010992_20170</name>
</gene>
<feature type="transmembrane region" description="Helical" evidence="11">
    <location>
        <begin position="158"/>
        <end position="176"/>
    </location>
</feature>
<proteinExistence type="inferred from homology"/>
<keyword evidence="7 11" id="KW-1133">Transmembrane helix</keyword>
<evidence type="ECO:0000256" key="10">
    <source>
        <dbReference type="ARBA" id="ARBA00023310"/>
    </source>
</evidence>
<keyword evidence="8 11" id="KW-0406">Ion transport</keyword>
<comment type="subcellular location">
    <subcellularLocation>
        <location evidence="11 12">Cell membrane</location>
        <topology evidence="11 12">Multi-pass membrane protein</topology>
    </subcellularLocation>
    <subcellularLocation>
        <location evidence="1">Membrane</location>
        <topology evidence="1">Multi-pass membrane protein</topology>
    </subcellularLocation>
</comment>
<evidence type="ECO:0000256" key="13">
    <source>
        <dbReference type="SAM" id="SignalP"/>
    </source>
</evidence>
<keyword evidence="9 11" id="KW-0472">Membrane</keyword>
<dbReference type="RefSeq" id="WP_188617990.1">
    <property type="nucleotide sequence ID" value="NZ_BMLV01000004.1"/>
</dbReference>
<keyword evidence="10 11" id="KW-0066">ATP synthesis</keyword>
<feature type="transmembrane region" description="Helical" evidence="11">
    <location>
        <begin position="215"/>
        <end position="235"/>
    </location>
</feature>
<evidence type="ECO:0000256" key="2">
    <source>
        <dbReference type="ARBA" id="ARBA00006810"/>
    </source>
</evidence>
<keyword evidence="6 11" id="KW-0375">Hydrogen ion transport</keyword>
<feature type="transmembrane region" description="Helical" evidence="11">
    <location>
        <begin position="241"/>
        <end position="259"/>
    </location>
</feature>
<reference evidence="15" key="1">
    <citation type="journal article" date="2019" name="Int. J. Syst. Evol. Microbiol.">
        <title>The Global Catalogue of Microorganisms (GCM) 10K type strain sequencing project: providing services to taxonomists for standard genome sequencing and annotation.</title>
        <authorList>
            <consortium name="The Broad Institute Genomics Platform"/>
            <consortium name="The Broad Institute Genome Sequencing Center for Infectious Disease"/>
            <person name="Wu L."/>
            <person name="Ma J."/>
        </authorList>
    </citation>
    <scope>NUCLEOTIDE SEQUENCE [LARGE SCALE GENOMIC DNA]</scope>
    <source>
        <strain evidence="15">CGMCC 1.7656</strain>
    </source>
</reference>
<keyword evidence="5 11" id="KW-0812">Transmembrane</keyword>
<evidence type="ECO:0000256" key="6">
    <source>
        <dbReference type="ARBA" id="ARBA00022781"/>
    </source>
</evidence>
<organism evidence="14 15">
    <name type="scientific">Cloacibacterium rupense</name>
    <dbReference type="NCBI Taxonomy" id="517423"/>
    <lineage>
        <taxon>Bacteria</taxon>
        <taxon>Pseudomonadati</taxon>
        <taxon>Bacteroidota</taxon>
        <taxon>Flavobacteriia</taxon>
        <taxon>Flavobacteriales</taxon>
        <taxon>Weeksellaceae</taxon>
    </lineage>
</organism>
<accession>A0ABQ2NL07</accession>
<protein>
    <recommendedName>
        <fullName evidence="11 12">ATP synthase subunit a</fullName>
    </recommendedName>
    <alternativeName>
        <fullName evidence="11">ATP synthase F0 sector subunit a</fullName>
    </alternativeName>
    <alternativeName>
        <fullName evidence="11">F-ATPase subunit 6</fullName>
    </alternativeName>
</protein>
<evidence type="ECO:0000256" key="3">
    <source>
        <dbReference type="ARBA" id="ARBA00022448"/>
    </source>
</evidence>
<evidence type="ECO:0000256" key="7">
    <source>
        <dbReference type="ARBA" id="ARBA00022989"/>
    </source>
</evidence>
<evidence type="ECO:0000256" key="4">
    <source>
        <dbReference type="ARBA" id="ARBA00022547"/>
    </source>
</evidence>
<dbReference type="InterPro" id="IPR000568">
    <property type="entry name" value="ATP_synth_F0_asu"/>
</dbReference>
<keyword evidence="13" id="KW-0732">Signal</keyword>
<comment type="caution">
    <text evidence="14">The sequence shown here is derived from an EMBL/GenBank/DDBJ whole genome shotgun (WGS) entry which is preliminary data.</text>
</comment>
<dbReference type="Pfam" id="PF00119">
    <property type="entry name" value="ATP-synt_A"/>
    <property type="match status" value="1"/>
</dbReference>